<organism evidence="2 3">
    <name type="scientific">Actinomycetospora flava</name>
    <dbReference type="NCBI Taxonomy" id="3129232"/>
    <lineage>
        <taxon>Bacteria</taxon>
        <taxon>Bacillati</taxon>
        <taxon>Actinomycetota</taxon>
        <taxon>Actinomycetes</taxon>
        <taxon>Pseudonocardiales</taxon>
        <taxon>Pseudonocardiaceae</taxon>
        <taxon>Actinomycetospora</taxon>
    </lineage>
</organism>
<reference evidence="2 3" key="1">
    <citation type="submission" date="2024-03" db="EMBL/GenBank/DDBJ databases">
        <title>Actinomycetospora sp. OC33-EN07, a novel actinomycete isolated from wild orchid (Aerides multiflora).</title>
        <authorList>
            <person name="Suriyachadkun C."/>
        </authorList>
    </citation>
    <scope>NUCLEOTIDE SEQUENCE [LARGE SCALE GENOMIC DNA]</scope>
    <source>
        <strain evidence="2 3">OC33-EN07</strain>
    </source>
</reference>
<dbReference type="RefSeq" id="WP_337700292.1">
    <property type="nucleotide sequence ID" value="NZ_JBBEGM010000001.1"/>
</dbReference>
<feature type="compositionally biased region" description="Low complexity" evidence="1">
    <location>
        <begin position="257"/>
        <end position="266"/>
    </location>
</feature>
<protein>
    <submittedName>
        <fullName evidence="2">Uncharacterized protein</fullName>
    </submittedName>
</protein>
<evidence type="ECO:0000313" key="3">
    <source>
        <dbReference type="Proteomes" id="UP001369736"/>
    </source>
</evidence>
<evidence type="ECO:0000313" key="2">
    <source>
        <dbReference type="EMBL" id="MEJ2860599.1"/>
    </source>
</evidence>
<keyword evidence="3" id="KW-1185">Reference proteome</keyword>
<dbReference type="EMBL" id="JBBEGM010000001">
    <property type="protein sequence ID" value="MEJ2860599.1"/>
    <property type="molecule type" value="Genomic_DNA"/>
</dbReference>
<evidence type="ECO:0000256" key="1">
    <source>
        <dbReference type="SAM" id="MobiDB-lite"/>
    </source>
</evidence>
<gene>
    <name evidence="2" type="ORF">WCD58_05505</name>
</gene>
<name>A0ABU8LZT0_9PSEU</name>
<sequence>MADGSPRRTRRTSTSDGDGAERSDTTPARRRGERPSGERRASGSTSGRQEAGGRPDVYLDVPKLEVEHLGLKVQDLRAKVSLQAEVLNLLKLNVGVDAQLGSVELEIDGVQAEATLKVRLDEVAGIIDRVLTTIDRNPQILETIARSAETAVREVGSGVGAAAGEVGRAAGDAVGEIGQQAGSAVGELGGSVGDSVGDAVGSVGGAVGDVGEAAADTAGEVAGTATETAGDVAGEATGEDGSDGDEAPKAARRRRSSQQSSGQSSGSEDDSDAASEEKPRRGATARPRPARRAKG</sequence>
<dbReference type="Gene3D" id="1.20.120.20">
    <property type="entry name" value="Apolipoprotein"/>
    <property type="match status" value="1"/>
</dbReference>
<feature type="compositionally biased region" description="Low complexity" evidence="1">
    <location>
        <begin position="225"/>
        <end position="236"/>
    </location>
</feature>
<proteinExistence type="predicted"/>
<feature type="region of interest" description="Disordered" evidence="1">
    <location>
        <begin position="1"/>
        <end position="56"/>
    </location>
</feature>
<dbReference type="Proteomes" id="UP001369736">
    <property type="component" value="Unassembled WGS sequence"/>
</dbReference>
<comment type="caution">
    <text evidence="2">The sequence shown here is derived from an EMBL/GenBank/DDBJ whole genome shotgun (WGS) entry which is preliminary data.</text>
</comment>
<feature type="region of interest" description="Disordered" evidence="1">
    <location>
        <begin position="225"/>
        <end position="295"/>
    </location>
</feature>
<accession>A0ABU8LZT0</accession>